<sequence>MRDITRRGGGGGGEGGGGEGGGGGGGEGGGGEGGGGEGGGGGGGGGGGEGGGGEGGGGGGGGGGGEGRAGKVHLTRHTQMPACRRRRLSVVTPISCLDKLGIRRLCMLMRGGREAWLTGWVNTCPHSPHYP</sequence>
<evidence type="ECO:0000313" key="3">
    <source>
        <dbReference type="Proteomes" id="UP001286313"/>
    </source>
</evidence>
<feature type="compositionally biased region" description="Gly residues" evidence="1">
    <location>
        <begin position="7"/>
        <end position="67"/>
    </location>
</feature>
<dbReference type="AlphaFoldDB" id="A0AAE1JXQ6"/>
<dbReference type="Proteomes" id="UP001286313">
    <property type="component" value="Unassembled WGS sequence"/>
</dbReference>
<organism evidence="2 3">
    <name type="scientific">Petrolisthes cinctipes</name>
    <name type="common">Flat porcelain crab</name>
    <dbReference type="NCBI Taxonomy" id="88211"/>
    <lineage>
        <taxon>Eukaryota</taxon>
        <taxon>Metazoa</taxon>
        <taxon>Ecdysozoa</taxon>
        <taxon>Arthropoda</taxon>
        <taxon>Crustacea</taxon>
        <taxon>Multicrustacea</taxon>
        <taxon>Malacostraca</taxon>
        <taxon>Eumalacostraca</taxon>
        <taxon>Eucarida</taxon>
        <taxon>Decapoda</taxon>
        <taxon>Pleocyemata</taxon>
        <taxon>Anomura</taxon>
        <taxon>Galatheoidea</taxon>
        <taxon>Porcellanidae</taxon>
        <taxon>Petrolisthes</taxon>
    </lineage>
</organism>
<comment type="caution">
    <text evidence="2">The sequence shown here is derived from an EMBL/GenBank/DDBJ whole genome shotgun (WGS) entry which is preliminary data.</text>
</comment>
<feature type="region of interest" description="Disordered" evidence="1">
    <location>
        <begin position="1"/>
        <end position="80"/>
    </location>
</feature>
<reference evidence="2" key="1">
    <citation type="submission" date="2023-10" db="EMBL/GenBank/DDBJ databases">
        <title>Genome assemblies of two species of porcelain crab, Petrolisthes cinctipes and Petrolisthes manimaculis (Anomura: Porcellanidae).</title>
        <authorList>
            <person name="Angst P."/>
        </authorList>
    </citation>
    <scope>NUCLEOTIDE SEQUENCE</scope>
    <source>
        <strain evidence="2">PB745_01</strain>
        <tissue evidence="2">Gill</tissue>
    </source>
</reference>
<evidence type="ECO:0000256" key="1">
    <source>
        <dbReference type="SAM" id="MobiDB-lite"/>
    </source>
</evidence>
<evidence type="ECO:0000313" key="2">
    <source>
        <dbReference type="EMBL" id="KAK3860691.1"/>
    </source>
</evidence>
<dbReference type="EMBL" id="JAWQEG010004654">
    <property type="protein sequence ID" value="KAK3860691.1"/>
    <property type="molecule type" value="Genomic_DNA"/>
</dbReference>
<accession>A0AAE1JXQ6</accession>
<keyword evidence="3" id="KW-1185">Reference proteome</keyword>
<name>A0AAE1JXQ6_PETCI</name>
<gene>
    <name evidence="2" type="ORF">Pcinc_033274</name>
</gene>
<protein>
    <submittedName>
        <fullName evidence="2">Uncharacterized protein</fullName>
    </submittedName>
</protein>
<proteinExistence type="predicted"/>